<protein>
    <submittedName>
        <fullName evidence="2">Uncharacterized protein</fullName>
    </submittedName>
</protein>
<dbReference type="Proteomes" id="UP001367508">
    <property type="component" value="Unassembled WGS sequence"/>
</dbReference>
<feature type="region of interest" description="Disordered" evidence="1">
    <location>
        <begin position="73"/>
        <end position="94"/>
    </location>
</feature>
<name>A0AAN9KDD2_CANGL</name>
<evidence type="ECO:0000313" key="3">
    <source>
        <dbReference type="Proteomes" id="UP001367508"/>
    </source>
</evidence>
<proteinExistence type="predicted"/>
<sequence>MSGYDDKWKGLCWESLFSTLRDGEPKCGKDNVIRWCQASIMSSADDVKHASLWRISMRCDMVILSHYQCRHASSSSPNKKAVKSHIAIPQPSKI</sequence>
<comment type="caution">
    <text evidence="2">The sequence shown here is derived from an EMBL/GenBank/DDBJ whole genome shotgun (WGS) entry which is preliminary data.</text>
</comment>
<evidence type="ECO:0000256" key="1">
    <source>
        <dbReference type="SAM" id="MobiDB-lite"/>
    </source>
</evidence>
<dbReference type="AlphaFoldDB" id="A0AAN9KDD2"/>
<gene>
    <name evidence="2" type="ORF">VNO77_33936</name>
</gene>
<reference evidence="2 3" key="1">
    <citation type="submission" date="2024-01" db="EMBL/GenBank/DDBJ databases">
        <title>The genomes of 5 underutilized Papilionoideae crops provide insights into root nodulation and disease resistanc.</title>
        <authorList>
            <person name="Jiang F."/>
        </authorList>
    </citation>
    <scope>NUCLEOTIDE SEQUENCE [LARGE SCALE GENOMIC DNA]</scope>
    <source>
        <strain evidence="2">LVBAO_FW01</strain>
        <tissue evidence="2">Leaves</tissue>
    </source>
</reference>
<dbReference type="EMBL" id="JAYMYQ010000008">
    <property type="protein sequence ID" value="KAK7315390.1"/>
    <property type="molecule type" value="Genomic_DNA"/>
</dbReference>
<accession>A0AAN9KDD2</accession>
<organism evidence="2 3">
    <name type="scientific">Canavalia gladiata</name>
    <name type="common">Sword bean</name>
    <name type="synonym">Dolichos gladiatus</name>
    <dbReference type="NCBI Taxonomy" id="3824"/>
    <lineage>
        <taxon>Eukaryota</taxon>
        <taxon>Viridiplantae</taxon>
        <taxon>Streptophyta</taxon>
        <taxon>Embryophyta</taxon>
        <taxon>Tracheophyta</taxon>
        <taxon>Spermatophyta</taxon>
        <taxon>Magnoliopsida</taxon>
        <taxon>eudicotyledons</taxon>
        <taxon>Gunneridae</taxon>
        <taxon>Pentapetalae</taxon>
        <taxon>rosids</taxon>
        <taxon>fabids</taxon>
        <taxon>Fabales</taxon>
        <taxon>Fabaceae</taxon>
        <taxon>Papilionoideae</taxon>
        <taxon>50 kb inversion clade</taxon>
        <taxon>NPAAA clade</taxon>
        <taxon>indigoferoid/millettioid clade</taxon>
        <taxon>Phaseoleae</taxon>
        <taxon>Canavalia</taxon>
    </lineage>
</organism>
<keyword evidence="3" id="KW-1185">Reference proteome</keyword>
<evidence type="ECO:0000313" key="2">
    <source>
        <dbReference type="EMBL" id="KAK7315390.1"/>
    </source>
</evidence>